<evidence type="ECO:0000256" key="1">
    <source>
        <dbReference type="ARBA" id="ARBA00003847"/>
    </source>
</evidence>
<dbReference type="EMBL" id="JAUJYO010000013">
    <property type="protein sequence ID" value="KAK1300826.1"/>
    <property type="molecule type" value="Genomic_DNA"/>
</dbReference>
<reference evidence="8" key="2">
    <citation type="submission" date="2023-06" db="EMBL/GenBank/DDBJ databases">
        <authorList>
            <person name="Ma L."/>
            <person name="Liu K.-W."/>
            <person name="Li Z."/>
            <person name="Hsiao Y.-Y."/>
            <person name="Qi Y."/>
            <person name="Fu T."/>
            <person name="Tang G."/>
            <person name="Zhang D."/>
            <person name="Sun W.-H."/>
            <person name="Liu D.-K."/>
            <person name="Li Y."/>
            <person name="Chen G.-Z."/>
            <person name="Liu X.-D."/>
            <person name="Liao X.-Y."/>
            <person name="Jiang Y.-T."/>
            <person name="Yu X."/>
            <person name="Hao Y."/>
            <person name="Huang J."/>
            <person name="Zhao X.-W."/>
            <person name="Ke S."/>
            <person name="Chen Y.-Y."/>
            <person name="Wu W.-L."/>
            <person name="Hsu J.-L."/>
            <person name="Lin Y.-F."/>
            <person name="Huang M.-D."/>
            <person name="Li C.-Y."/>
            <person name="Huang L."/>
            <person name="Wang Z.-W."/>
            <person name="Zhao X."/>
            <person name="Zhong W.-Y."/>
            <person name="Peng D.-H."/>
            <person name="Ahmad S."/>
            <person name="Lan S."/>
            <person name="Zhang J.-S."/>
            <person name="Tsai W.-C."/>
            <person name="Van De Peer Y."/>
            <person name="Liu Z.-J."/>
        </authorList>
    </citation>
    <scope>NUCLEOTIDE SEQUENCE</scope>
    <source>
        <strain evidence="8">CP</strain>
        <tissue evidence="8">Leaves</tissue>
    </source>
</reference>
<keyword evidence="5" id="KW-0560">Oxidoreductase</keyword>
<evidence type="ECO:0000313" key="8">
    <source>
        <dbReference type="EMBL" id="KAK1300826.1"/>
    </source>
</evidence>
<dbReference type="GO" id="GO:0016887">
    <property type="term" value="F:ATP hydrolysis activity"/>
    <property type="evidence" value="ECO:0007669"/>
    <property type="project" value="TreeGrafter"/>
</dbReference>
<gene>
    <name evidence="8" type="primary">VATG</name>
    <name evidence="8" type="ORF">QJS10_CPB13g00869</name>
</gene>
<dbReference type="SUPFAM" id="SSF51197">
    <property type="entry name" value="Clavaminate synthase-like"/>
    <property type="match status" value="1"/>
</dbReference>
<organism evidence="8 9">
    <name type="scientific">Acorus calamus</name>
    <name type="common">Sweet flag</name>
    <dbReference type="NCBI Taxonomy" id="4465"/>
    <lineage>
        <taxon>Eukaryota</taxon>
        <taxon>Viridiplantae</taxon>
        <taxon>Streptophyta</taxon>
        <taxon>Embryophyta</taxon>
        <taxon>Tracheophyta</taxon>
        <taxon>Spermatophyta</taxon>
        <taxon>Magnoliopsida</taxon>
        <taxon>Liliopsida</taxon>
        <taxon>Acoraceae</taxon>
        <taxon>Acorus</taxon>
    </lineage>
</organism>
<dbReference type="Gene3D" id="3.60.130.10">
    <property type="entry name" value="Clavaminate synthase-like"/>
    <property type="match status" value="1"/>
</dbReference>
<protein>
    <submittedName>
        <fullName evidence="8">V-type proton ATPase subunit G</fullName>
    </submittedName>
</protein>
<dbReference type="AlphaFoldDB" id="A0AAV9DIW2"/>
<keyword evidence="9" id="KW-1185">Reference proteome</keyword>
<keyword evidence="6" id="KW-0406">Ion transport</keyword>
<dbReference type="Pfam" id="PF02668">
    <property type="entry name" value="TauD"/>
    <property type="match status" value="1"/>
</dbReference>
<comment type="caution">
    <text evidence="8">The sequence shown here is derived from an EMBL/GenBank/DDBJ whole genome shotgun (WGS) entry which is preliminary data.</text>
</comment>
<keyword evidence="3" id="KW-0813">Transport</keyword>
<keyword evidence="4" id="KW-0375">Hydrogen ion transport</keyword>
<evidence type="ECO:0000259" key="7">
    <source>
        <dbReference type="Pfam" id="PF02668"/>
    </source>
</evidence>
<feature type="domain" description="TauD/TfdA-like" evidence="7">
    <location>
        <begin position="61"/>
        <end position="113"/>
    </location>
</feature>
<evidence type="ECO:0000256" key="5">
    <source>
        <dbReference type="ARBA" id="ARBA00023002"/>
    </source>
</evidence>
<dbReference type="Gene3D" id="1.20.5.2950">
    <property type="match status" value="1"/>
</dbReference>
<sequence length="247" mass="28039">MVWIFEKWTRAHEKLLRTSVKFNDDGSAEFTNGPLNPVREFEGKKSWFIPILGYSENERKGANTSFGDGSDIPREAMDAYKGILEENCVDLKWKKGDVLLVDNLSVQHARRPGKPPRAIYVPMFPKQKLWIIIGMDSMRGQGGIQMLLSSEQEVQQIVASARNMRMARLKQAKDESEREAAAYHAHLEQEYQTKVSENTGSSGWNVKRLDIDTEIKIQHLKDMTASISSDVVRMLLNHVTTISDSGE</sequence>
<dbReference type="GO" id="GO:0046961">
    <property type="term" value="F:proton-transporting ATPase activity, rotational mechanism"/>
    <property type="evidence" value="ECO:0007669"/>
    <property type="project" value="InterPro"/>
</dbReference>
<comment type="function">
    <text evidence="1">Catalytic subunit of the peripheral V1 complex of vacuolar ATPase (V-ATPase). V-ATPase is responsible for acidifying a variety of intracellular compartments in eukaryotic cells.</text>
</comment>
<dbReference type="InterPro" id="IPR042098">
    <property type="entry name" value="TauD-like_sf"/>
</dbReference>
<dbReference type="InterPro" id="IPR003819">
    <property type="entry name" value="TauD/TfdA-like"/>
</dbReference>
<evidence type="ECO:0000256" key="3">
    <source>
        <dbReference type="ARBA" id="ARBA00022448"/>
    </source>
</evidence>
<dbReference type="NCBIfam" id="TIGR01147">
    <property type="entry name" value="V_ATP_synt_G"/>
    <property type="match status" value="1"/>
</dbReference>
<accession>A0AAV9DIW2</accession>
<dbReference type="PANTHER" id="PTHR12713:SF27">
    <property type="entry name" value="V-TYPE PROTON ATPASE SUBUNIT G3"/>
    <property type="match status" value="1"/>
</dbReference>
<evidence type="ECO:0000256" key="6">
    <source>
        <dbReference type="ARBA" id="ARBA00023065"/>
    </source>
</evidence>
<name>A0AAV9DIW2_ACOCL</name>
<dbReference type="FunFam" id="1.20.5.2950:FF:000001">
    <property type="entry name" value="V-type proton ATPase subunit G"/>
    <property type="match status" value="1"/>
</dbReference>
<proteinExistence type="inferred from homology"/>
<dbReference type="Proteomes" id="UP001180020">
    <property type="component" value="Unassembled WGS sequence"/>
</dbReference>
<dbReference type="InterPro" id="IPR005124">
    <property type="entry name" value="V-ATPase_G"/>
</dbReference>
<evidence type="ECO:0000256" key="2">
    <source>
        <dbReference type="ARBA" id="ARBA00010066"/>
    </source>
</evidence>
<evidence type="ECO:0000313" key="9">
    <source>
        <dbReference type="Proteomes" id="UP001180020"/>
    </source>
</evidence>
<comment type="similarity">
    <text evidence="2">Belongs to the V-ATPase G subunit family.</text>
</comment>
<dbReference type="PANTHER" id="PTHR12713">
    <property type="entry name" value="VACUOLAR ATP SYNTHASE SUBUNIT G"/>
    <property type="match status" value="1"/>
</dbReference>
<dbReference type="GO" id="GO:0000221">
    <property type="term" value="C:vacuolar proton-transporting V-type ATPase, V1 domain"/>
    <property type="evidence" value="ECO:0007669"/>
    <property type="project" value="TreeGrafter"/>
</dbReference>
<dbReference type="GO" id="GO:0016491">
    <property type="term" value="F:oxidoreductase activity"/>
    <property type="evidence" value="ECO:0007669"/>
    <property type="project" value="UniProtKB-KW"/>
</dbReference>
<reference evidence="8" key="1">
    <citation type="journal article" date="2023" name="Nat. Commun.">
        <title>Diploid and tetraploid genomes of Acorus and the evolution of monocots.</title>
        <authorList>
            <person name="Ma L."/>
            <person name="Liu K.W."/>
            <person name="Li Z."/>
            <person name="Hsiao Y.Y."/>
            <person name="Qi Y."/>
            <person name="Fu T."/>
            <person name="Tang G.D."/>
            <person name="Zhang D."/>
            <person name="Sun W.H."/>
            <person name="Liu D.K."/>
            <person name="Li Y."/>
            <person name="Chen G.Z."/>
            <person name="Liu X.D."/>
            <person name="Liao X.Y."/>
            <person name="Jiang Y.T."/>
            <person name="Yu X."/>
            <person name="Hao Y."/>
            <person name="Huang J."/>
            <person name="Zhao X.W."/>
            <person name="Ke S."/>
            <person name="Chen Y.Y."/>
            <person name="Wu W.L."/>
            <person name="Hsu J.L."/>
            <person name="Lin Y.F."/>
            <person name="Huang M.D."/>
            <person name="Li C.Y."/>
            <person name="Huang L."/>
            <person name="Wang Z.W."/>
            <person name="Zhao X."/>
            <person name="Zhong W.Y."/>
            <person name="Peng D.H."/>
            <person name="Ahmad S."/>
            <person name="Lan S."/>
            <person name="Zhang J.S."/>
            <person name="Tsai W.C."/>
            <person name="Van de Peer Y."/>
            <person name="Liu Z.J."/>
        </authorList>
    </citation>
    <scope>NUCLEOTIDE SEQUENCE</scope>
    <source>
        <strain evidence="8">CP</strain>
    </source>
</reference>
<evidence type="ECO:0000256" key="4">
    <source>
        <dbReference type="ARBA" id="ARBA00022781"/>
    </source>
</evidence>
<dbReference type="Pfam" id="PF03179">
    <property type="entry name" value="V-ATPase_G"/>
    <property type="match status" value="1"/>
</dbReference>